<sequence>MRDDIYFFQIEFHGDIGYFSFYLLDKPTIKGDTVTNSKTTDEPTVDEAYATLQRKLKDGLLFNVGNKDQLIETQGELKDPPYKSSFQLVNEERGSQGYSSGALAGLGIGMVILGLAVGGFLGFWFFVKRS</sequence>
<evidence type="ECO:0000313" key="2">
    <source>
        <dbReference type="EMBL" id="GFR74964.1"/>
    </source>
</evidence>
<dbReference type="AlphaFoldDB" id="A0AAV4FPS1"/>
<gene>
    <name evidence="2" type="ORF">ElyMa_002176300</name>
</gene>
<reference evidence="2 3" key="1">
    <citation type="journal article" date="2021" name="Elife">
        <title>Chloroplast acquisition without the gene transfer in kleptoplastic sea slugs, Plakobranchus ocellatus.</title>
        <authorList>
            <person name="Maeda T."/>
            <person name="Takahashi S."/>
            <person name="Yoshida T."/>
            <person name="Shimamura S."/>
            <person name="Takaki Y."/>
            <person name="Nagai Y."/>
            <person name="Toyoda A."/>
            <person name="Suzuki Y."/>
            <person name="Arimoto A."/>
            <person name="Ishii H."/>
            <person name="Satoh N."/>
            <person name="Nishiyama T."/>
            <person name="Hasebe M."/>
            <person name="Maruyama T."/>
            <person name="Minagawa J."/>
            <person name="Obokata J."/>
            <person name="Shigenobu S."/>
        </authorList>
    </citation>
    <scope>NUCLEOTIDE SEQUENCE [LARGE SCALE GENOMIC DNA]</scope>
</reference>
<dbReference type="Proteomes" id="UP000762676">
    <property type="component" value="Unassembled WGS sequence"/>
</dbReference>
<dbReference type="EMBL" id="BMAT01004516">
    <property type="protein sequence ID" value="GFR74964.1"/>
    <property type="molecule type" value="Genomic_DNA"/>
</dbReference>
<keyword evidence="1" id="KW-1133">Transmembrane helix</keyword>
<evidence type="ECO:0008006" key="4">
    <source>
        <dbReference type="Google" id="ProtNLM"/>
    </source>
</evidence>
<comment type="caution">
    <text evidence="2">The sequence shown here is derived from an EMBL/GenBank/DDBJ whole genome shotgun (WGS) entry which is preliminary data.</text>
</comment>
<accession>A0AAV4FPS1</accession>
<evidence type="ECO:0000313" key="3">
    <source>
        <dbReference type="Proteomes" id="UP000762676"/>
    </source>
</evidence>
<organism evidence="2 3">
    <name type="scientific">Elysia marginata</name>
    <dbReference type="NCBI Taxonomy" id="1093978"/>
    <lineage>
        <taxon>Eukaryota</taxon>
        <taxon>Metazoa</taxon>
        <taxon>Spiralia</taxon>
        <taxon>Lophotrochozoa</taxon>
        <taxon>Mollusca</taxon>
        <taxon>Gastropoda</taxon>
        <taxon>Heterobranchia</taxon>
        <taxon>Euthyneura</taxon>
        <taxon>Panpulmonata</taxon>
        <taxon>Sacoglossa</taxon>
        <taxon>Placobranchoidea</taxon>
        <taxon>Plakobranchidae</taxon>
        <taxon>Elysia</taxon>
    </lineage>
</organism>
<protein>
    <recommendedName>
        <fullName evidence="4">Malectin domain-containing protein</fullName>
    </recommendedName>
</protein>
<keyword evidence="1" id="KW-0812">Transmembrane</keyword>
<keyword evidence="1" id="KW-0472">Membrane</keyword>
<keyword evidence="3" id="KW-1185">Reference proteome</keyword>
<name>A0AAV4FPS1_9GAST</name>
<proteinExistence type="predicted"/>
<feature type="transmembrane region" description="Helical" evidence="1">
    <location>
        <begin position="102"/>
        <end position="127"/>
    </location>
</feature>
<evidence type="ECO:0000256" key="1">
    <source>
        <dbReference type="SAM" id="Phobius"/>
    </source>
</evidence>